<evidence type="ECO:0000313" key="1">
    <source>
        <dbReference type="EMBL" id="KAI3792841.1"/>
    </source>
</evidence>
<reference evidence="2" key="1">
    <citation type="journal article" date="2022" name="Mol. Ecol. Resour.">
        <title>The genomes of chicory, endive, great burdock and yacon provide insights into Asteraceae palaeo-polyploidization history and plant inulin production.</title>
        <authorList>
            <person name="Fan W."/>
            <person name="Wang S."/>
            <person name="Wang H."/>
            <person name="Wang A."/>
            <person name="Jiang F."/>
            <person name="Liu H."/>
            <person name="Zhao H."/>
            <person name="Xu D."/>
            <person name="Zhang Y."/>
        </authorList>
    </citation>
    <scope>NUCLEOTIDE SEQUENCE [LARGE SCALE GENOMIC DNA]</scope>
    <source>
        <strain evidence="2">cv. Punajuju</strain>
    </source>
</reference>
<protein>
    <submittedName>
        <fullName evidence="1">Uncharacterized protein</fullName>
    </submittedName>
</protein>
<dbReference type="EMBL" id="CM042009">
    <property type="protein sequence ID" value="KAI3792841.1"/>
    <property type="molecule type" value="Genomic_DNA"/>
</dbReference>
<dbReference type="Proteomes" id="UP001055811">
    <property type="component" value="Linkage Group LG01"/>
</dbReference>
<keyword evidence="2" id="KW-1185">Reference proteome</keyword>
<gene>
    <name evidence="1" type="ORF">L2E82_06732</name>
</gene>
<evidence type="ECO:0000313" key="2">
    <source>
        <dbReference type="Proteomes" id="UP001055811"/>
    </source>
</evidence>
<reference evidence="1 2" key="2">
    <citation type="journal article" date="2022" name="Mol. Ecol. Resour.">
        <title>The genomes of chicory, endive, great burdock and yacon provide insights into Asteraceae paleo-polyploidization history and plant inulin production.</title>
        <authorList>
            <person name="Fan W."/>
            <person name="Wang S."/>
            <person name="Wang H."/>
            <person name="Wang A."/>
            <person name="Jiang F."/>
            <person name="Liu H."/>
            <person name="Zhao H."/>
            <person name="Xu D."/>
            <person name="Zhang Y."/>
        </authorList>
    </citation>
    <scope>NUCLEOTIDE SEQUENCE [LARGE SCALE GENOMIC DNA]</scope>
    <source>
        <strain evidence="2">cv. Punajuju</strain>
        <tissue evidence="1">Leaves</tissue>
    </source>
</reference>
<organism evidence="1 2">
    <name type="scientific">Cichorium intybus</name>
    <name type="common">Chicory</name>
    <dbReference type="NCBI Taxonomy" id="13427"/>
    <lineage>
        <taxon>Eukaryota</taxon>
        <taxon>Viridiplantae</taxon>
        <taxon>Streptophyta</taxon>
        <taxon>Embryophyta</taxon>
        <taxon>Tracheophyta</taxon>
        <taxon>Spermatophyta</taxon>
        <taxon>Magnoliopsida</taxon>
        <taxon>eudicotyledons</taxon>
        <taxon>Gunneridae</taxon>
        <taxon>Pentapetalae</taxon>
        <taxon>asterids</taxon>
        <taxon>campanulids</taxon>
        <taxon>Asterales</taxon>
        <taxon>Asteraceae</taxon>
        <taxon>Cichorioideae</taxon>
        <taxon>Cichorieae</taxon>
        <taxon>Cichoriinae</taxon>
        <taxon>Cichorium</taxon>
    </lineage>
</organism>
<proteinExistence type="predicted"/>
<accession>A0ACB9HBX4</accession>
<comment type="caution">
    <text evidence="1">The sequence shown here is derived from an EMBL/GenBank/DDBJ whole genome shotgun (WGS) entry which is preliminary data.</text>
</comment>
<sequence>MALILTNFFMYIKDIAIYLLLNYMYVWPNRIVRSCEREDAQITIENSGWRCLISISLSSKSLELGLCPPVATLRLCRLPYTSLETF</sequence>
<name>A0ACB9HBX4_CICIN</name>